<dbReference type="RefSeq" id="WP_135501969.1">
    <property type="nucleotide sequence ID" value="NZ_JACHHE010000004.1"/>
</dbReference>
<keyword evidence="2" id="KW-1185">Reference proteome</keyword>
<dbReference type="Proteomes" id="UP000525923">
    <property type="component" value="Unassembled WGS sequence"/>
</dbReference>
<accession>A0A7W8CTS9</accession>
<evidence type="ECO:0000313" key="2">
    <source>
        <dbReference type="Proteomes" id="UP000525923"/>
    </source>
</evidence>
<name>A0A7W8CTS9_9BACL</name>
<dbReference type="EMBL" id="JACHHE010000004">
    <property type="protein sequence ID" value="MBB5180259.1"/>
    <property type="molecule type" value="Genomic_DNA"/>
</dbReference>
<dbReference type="Gene3D" id="1.10.1220.160">
    <property type="entry name" value="DNA sulphur modification protein DndE"/>
    <property type="match status" value="1"/>
</dbReference>
<dbReference type="InterPro" id="IPR038472">
    <property type="entry name" value="DndE_sf"/>
</dbReference>
<dbReference type="OrthoDB" id="512647at2"/>
<dbReference type="NCBIfam" id="TIGR03184">
    <property type="entry name" value="DNA_S_dndE"/>
    <property type="match status" value="1"/>
</dbReference>
<gene>
    <name evidence="1" type="ORF">HNQ44_001687</name>
</gene>
<organism evidence="1 2">
    <name type="scientific">Planococcus koreensis</name>
    <dbReference type="NCBI Taxonomy" id="112331"/>
    <lineage>
        <taxon>Bacteria</taxon>
        <taxon>Bacillati</taxon>
        <taxon>Bacillota</taxon>
        <taxon>Bacilli</taxon>
        <taxon>Bacillales</taxon>
        <taxon>Caryophanaceae</taxon>
        <taxon>Planococcus</taxon>
    </lineage>
</organism>
<dbReference type="AlphaFoldDB" id="A0A7W8CTS9"/>
<evidence type="ECO:0000313" key="1">
    <source>
        <dbReference type="EMBL" id="MBB5180259.1"/>
    </source>
</evidence>
<dbReference type="Pfam" id="PF08870">
    <property type="entry name" value="DndE"/>
    <property type="match status" value="1"/>
</dbReference>
<protein>
    <submittedName>
        <fullName evidence="1">DNA sulfur modification protein DndE</fullName>
    </submittedName>
</protein>
<sequence length="123" mass="14026">MNFRLKTSANAQEKILALQAATGFTWNVLSRLAVSLSLNDPSMPAPVEDKNGLEIHRNAMTGENDYVFKALIRQHAMRNISDEEYFPNLFNAHLERGISILDNEYQYAGNHEKFLLKLLTMEV</sequence>
<dbReference type="InterPro" id="IPR014969">
    <property type="entry name" value="DNA_S_DndE"/>
</dbReference>
<comment type="caution">
    <text evidence="1">The sequence shown here is derived from an EMBL/GenBank/DDBJ whole genome shotgun (WGS) entry which is preliminary data.</text>
</comment>
<proteinExistence type="predicted"/>
<reference evidence="1 2" key="1">
    <citation type="submission" date="2020-08" db="EMBL/GenBank/DDBJ databases">
        <title>Genomic Encyclopedia of Type Strains, Phase IV (KMG-IV): sequencing the most valuable type-strain genomes for metagenomic binning, comparative biology and taxonomic classification.</title>
        <authorList>
            <person name="Goeker M."/>
        </authorList>
    </citation>
    <scope>NUCLEOTIDE SEQUENCE [LARGE SCALE GENOMIC DNA]</scope>
    <source>
        <strain evidence="1 2">DSM 15895</strain>
    </source>
</reference>